<keyword evidence="4 6" id="KW-0472">Membrane</keyword>
<dbReference type="GeneID" id="7204572"/>
<keyword evidence="2 6" id="KW-0812">Transmembrane</keyword>
<dbReference type="AlphaFoldDB" id="B5Y3B3"/>
<dbReference type="eggNOG" id="KOG2641">
    <property type="taxonomic scope" value="Eukaryota"/>
</dbReference>
<proteinExistence type="predicted"/>
<keyword evidence="8" id="KW-1185">Reference proteome</keyword>
<evidence type="ECO:0000256" key="1">
    <source>
        <dbReference type="ARBA" id="ARBA00004141"/>
    </source>
</evidence>
<dbReference type="GO" id="GO:0016020">
    <property type="term" value="C:membrane"/>
    <property type="evidence" value="ECO:0007669"/>
    <property type="project" value="UniProtKB-SubCell"/>
</dbReference>
<dbReference type="InParanoid" id="B5Y3B3"/>
<dbReference type="SMART" id="SM01417">
    <property type="entry name" value="Solute_trans_a"/>
    <property type="match status" value="1"/>
</dbReference>
<dbReference type="STRING" id="556484.B5Y3B3"/>
<dbReference type="OrthoDB" id="43340at2759"/>
<evidence type="ECO:0000256" key="4">
    <source>
        <dbReference type="ARBA" id="ARBA00023136"/>
    </source>
</evidence>
<evidence type="ECO:0000256" key="2">
    <source>
        <dbReference type="ARBA" id="ARBA00022692"/>
    </source>
</evidence>
<dbReference type="EMBL" id="CP001141">
    <property type="protein sequence ID" value="ACI65287.1"/>
    <property type="molecule type" value="Genomic_DNA"/>
</dbReference>
<dbReference type="HOGENOM" id="CLU_012923_1_0_1"/>
<evidence type="ECO:0000313" key="7">
    <source>
        <dbReference type="EMBL" id="ACI65287.1"/>
    </source>
</evidence>
<dbReference type="InterPro" id="IPR005178">
    <property type="entry name" value="Ostalpha/TMEM184C"/>
</dbReference>
<name>B5Y3B3_PHATC</name>
<dbReference type="KEGG" id="pti:PHATR_46645"/>
<evidence type="ECO:0000256" key="3">
    <source>
        <dbReference type="ARBA" id="ARBA00022989"/>
    </source>
</evidence>
<feature type="compositionally biased region" description="Low complexity" evidence="5">
    <location>
        <begin position="227"/>
        <end position="243"/>
    </location>
</feature>
<feature type="region of interest" description="Disordered" evidence="5">
    <location>
        <begin position="348"/>
        <end position="377"/>
    </location>
</feature>
<evidence type="ECO:0000313" key="8">
    <source>
        <dbReference type="Proteomes" id="UP000000759"/>
    </source>
</evidence>
<feature type="transmembrane region" description="Helical" evidence="6">
    <location>
        <begin position="181"/>
        <end position="201"/>
    </location>
</feature>
<feature type="transmembrane region" description="Helical" evidence="6">
    <location>
        <begin position="143"/>
        <end position="161"/>
    </location>
</feature>
<feature type="transmembrane region" description="Helical" evidence="6">
    <location>
        <begin position="29"/>
        <end position="46"/>
    </location>
</feature>
<accession>B5Y3B3</accession>
<evidence type="ECO:0000256" key="5">
    <source>
        <dbReference type="SAM" id="MobiDB-lite"/>
    </source>
</evidence>
<dbReference type="RefSeq" id="XP_002185817.1">
    <property type="nucleotide sequence ID" value="XM_002185781.1"/>
</dbReference>
<reference evidence="7 8" key="1">
    <citation type="journal article" date="2008" name="Nature">
        <title>The Phaeodactylum genome reveals the evolutionary history of diatom genomes.</title>
        <authorList>
            <person name="Bowler C."/>
            <person name="Allen A.E."/>
            <person name="Badger J.H."/>
            <person name="Grimwood J."/>
            <person name="Jabbari K."/>
            <person name="Kuo A."/>
            <person name="Maheswari U."/>
            <person name="Martens C."/>
            <person name="Maumus F."/>
            <person name="Otillar R.P."/>
            <person name="Rayko E."/>
            <person name="Salamov A."/>
            <person name="Vandepoele K."/>
            <person name="Beszteri B."/>
            <person name="Gruber A."/>
            <person name="Heijde M."/>
            <person name="Katinka M."/>
            <person name="Mock T."/>
            <person name="Valentin K."/>
            <person name="Verret F."/>
            <person name="Berges J.A."/>
            <person name="Brownlee C."/>
            <person name="Cadoret J.P."/>
            <person name="Chiovitti A."/>
            <person name="Choi C.J."/>
            <person name="Coesel S."/>
            <person name="De Martino A."/>
            <person name="Detter J.C."/>
            <person name="Durkin C."/>
            <person name="Falciatore A."/>
            <person name="Fournet J."/>
            <person name="Haruta M."/>
            <person name="Huysman M.J."/>
            <person name="Jenkins B.D."/>
            <person name="Jiroutova K."/>
            <person name="Jorgensen R.E."/>
            <person name="Joubert Y."/>
            <person name="Kaplan A."/>
            <person name="Kroger N."/>
            <person name="Kroth P.G."/>
            <person name="La Roche J."/>
            <person name="Lindquist E."/>
            <person name="Lommer M."/>
            <person name="Martin-Jezequel V."/>
            <person name="Lopez P.J."/>
            <person name="Lucas S."/>
            <person name="Mangogna M."/>
            <person name="McGinnis K."/>
            <person name="Medlin L.K."/>
            <person name="Montsant A."/>
            <person name="Oudot-Le Secq M.P."/>
            <person name="Napoli C."/>
            <person name="Obornik M."/>
            <person name="Parker M.S."/>
            <person name="Petit J.L."/>
            <person name="Porcel B.M."/>
            <person name="Poulsen N."/>
            <person name="Robison M."/>
            <person name="Rychlewski L."/>
            <person name="Rynearson T.A."/>
            <person name="Schmutz J."/>
            <person name="Shapiro H."/>
            <person name="Siaut M."/>
            <person name="Stanley M."/>
            <person name="Sussman M.R."/>
            <person name="Taylor A.R."/>
            <person name="Vardi A."/>
            <person name="von Dassow P."/>
            <person name="Vyverman W."/>
            <person name="Willis A."/>
            <person name="Wyrwicz L.S."/>
            <person name="Rokhsar D.S."/>
            <person name="Weissenbach J."/>
            <person name="Armbrust E.V."/>
            <person name="Green B.R."/>
            <person name="Van de Peer Y."/>
            <person name="Grigoriev I.V."/>
        </authorList>
    </citation>
    <scope>NUCLEOTIDE SEQUENCE [LARGE SCALE GENOMIC DNA]</scope>
    <source>
        <strain evidence="7 8">CCAP 1055/1</strain>
    </source>
</reference>
<dbReference type="Pfam" id="PF03619">
    <property type="entry name" value="Solute_trans_a"/>
    <property type="match status" value="1"/>
</dbReference>
<dbReference type="Proteomes" id="UP000000759">
    <property type="component" value="Chromosome 11"/>
</dbReference>
<dbReference type="PaxDb" id="2850-Phatr46645"/>
<sequence>MSPIYGTTSFCSLVFPAADGYLAVIRDFYEAYVVYTFLSFLIAVLGRGDRGTVVDVLAKHADHLEPPMRLLSRCYHPTLTDSPNHAKANAVLTECQILCLQFVLVRPLTSIASFVSTTLMEVHSQQDDAYSSSRAAYFKSPNFFIAMVTNVSVFLAFTGLLKFYHAVRDDLAWCQPFSKFMAIKGIVFLTFWQYLLITIFVNLHQSGQWGGDGDGDDDGAGINVVASNSTESSTSSISSGTTSDRTVREQAAEIQNILICLEMLFFSIAHWCVFPAEEWEPGYRPKTYSKPGIGLSDFVSDVGYIMSSRSESAARRKQSSSVRTDDTIVADETFGALSSLSLSENQSAVEAVPESLETDEEQGAVAFQRQYPDGKIQ</sequence>
<feature type="region of interest" description="Disordered" evidence="5">
    <location>
        <begin position="220"/>
        <end position="245"/>
    </location>
</feature>
<keyword evidence="3 6" id="KW-1133">Transmembrane helix</keyword>
<organism evidence="7 8">
    <name type="scientific">Phaeodactylum tricornutum (strain CCAP 1055/1)</name>
    <dbReference type="NCBI Taxonomy" id="556484"/>
    <lineage>
        <taxon>Eukaryota</taxon>
        <taxon>Sar</taxon>
        <taxon>Stramenopiles</taxon>
        <taxon>Ochrophyta</taxon>
        <taxon>Bacillariophyta</taxon>
        <taxon>Bacillariophyceae</taxon>
        <taxon>Bacillariophycidae</taxon>
        <taxon>Naviculales</taxon>
        <taxon>Phaeodactylaceae</taxon>
        <taxon>Phaeodactylum</taxon>
    </lineage>
</organism>
<comment type="subcellular location">
    <subcellularLocation>
        <location evidence="1">Membrane</location>
        <topology evidence="1">Multi-pass membrane protein</topology>
    </subcellularLocation>
</comment>
<evidence type="ECO:0000256" key="6">
    <source>
        <dbReference type="SAM" id="Phobius"/>
    </source>
</evidence>
<gene>
    <name evidence="7" type="ORF">PHATR_46645</name>
</gene>
<dbReference type="PANTHER" id="PTHR23423">
    <property type="entry name" value="ORGANIC SOLUTE TRANSPORTER-RELATED"/>
    <property type="match status" value="1"/>
</dbReference>
<reference evidence="8" key="2">
    <citation type="submission" date="2008-08" db="EMBL/GenBank/DDBJ databases">
        <authorList>
            <consortium name="Diatom Consortium"/>
            <person name="Grigoriev I."/>
            <person name="Grimwood J."/>
            <person name="Kuo A."/>
            <person name="Otillar R.P."/>
            <person name="Salamov A."/>
            <person name="Detter J.C."/>
            <person name="Lindquist E."/>
            <person name="Shapiro H."/>
            <person name="Lucas S."/>
            <person name="Glavina del Rio T."/>
            <person name="Pitluck S."/>
            <person name="Rokhsar D."/>
            <person name="Bowler C."/>
        </authorList>
    </citation>
    <scope>GENOME REANNOTATION</scope>
    <source>
        <strain evidence="8">CCAP 1055/1</strain>
    </source>
</reference>
<protein>
    <submittedName>
        <fullName evidence="7">Uncharacterized protein</fullName>
    </submittedName>
</protein>